<gene>
    <name evidence="12" type="ORF">MCUN1_003811</name>
</gene>
<reference evidence="12" key="1">
    <citation type="submission" date="2023-03" db="EMBL/GenBank/DDBJ databases">
        <title>Mating type loci evolution in Malassezia.</title>
        <authorList>
            <person name="Coelho M.A."/>
        </authorList>
    </citation>
    <scope>NUCLEOTIDE SEQUENCE</scope>
    <source>
        <strain evidence="12">CBS 11721</strain>
    </source>
</reference>
<comment type="similarity">
    <text evidence="2 11">Belongs to the mitochondrial carrier (TC 2.A.29) family.</text>
</comment>
<evidence type="ECO:0000256" key="10">
    <source>
        <dbReference type="PROSITE-ProRule" id="PRU00282"/>
    </source>
</evidence>
<dbReference type="InterPro" id="IPR002067">
    <property type="entry name" value="MCP"/>
</dbReference>
<keyword evidence="7" id="KW-1133">Transmembrane helix</keyword>
<evidence type="ECO:0000256" key="7">
    <source>
        <dbReference type="ARBA" id="ARBA00022989"/>
    </source>
</evidence>
<evidence type="ECO:0000256" key="1">
    <source>
        <dbReference type="ARBA" id="ARBA00004448"/>
    </source>
</evidence>
<dbReference type="Proteomes" id="UP001219933">
    <property type="component" value="Chromosome 6"/>
</dbReference>
<keyword evidence="4 10" id="KW-0812">Transmembrane</keyword>
<dbReference type="GO" id="GO:0055085">
    <property type="term" value="P:transmembrane transport"/>
    <property type="evidence" value="ECO:0007669"/>
    <property type="project" value="InterPro"/>
</dbReference>
<dbReference type="PROSITE" id="PS50920">
    <property type="entry name" value="SOLCAR"/>
    <property type="match status" value="3"/>
</dbReference>
<evidence type="ECO:0000256" key="5">
    <source>
        <dbReference type="ARBA" id="ARBA00022737"/>
    </source>
</evidence>
<evidence type="ECO:0000256" key="11">
    <source>
        <dbReference type="RuleBase" id="RU000488"/>
    </source>
</evidence>
<evidence type="ECO:0000256" key="3">
    <source>
        <dbReference type="ARBA" id="ARBA00022448"/>
    </source>
</evidence>
<dbReference type="PANTHER" id="PTHR46356">
    <property type="entry name" value="MITOCHONDRIAL 2-OXODICARBOXYLATE CARRIER"/>
    <property type="match status" value="1"/>
</dbReference>
<sequence length="298" mass="31883">MSAASTTKTPQPLPAYVQFGAGAIAGVVELSTLYPLDVVKTRLQLARQGSGAPYRSSVGALVHIARSEGLGRLYRGLSPLLILDAPKRAAIGACGGNTNSPWVTTLTGGLAGATEALVVVPFEFVKIRLQDKSRAQLYRGPIDVLRHAINEGGARTLYRALPSTMNRHFAWNAGYFGTIPQVRKALPKADSRPAQLFNNFVSGAVSGTVGTILNTPFDVVVTRIQSETRTAGTAPRYNGTYQSLFLILREEGPLALYRGFVPKVMRLAPGGGILLLVVDVVLTETRKWLGPPYIVVTA</sequence>
<feature type="repeat" description="Solcar" evidence="10">
    <location>
        <begin position="13"/>
        <end position="98"/>
    </location>
</feature>
<dbReference type="Pfam" id="PF00153">
    <property type="entry name" value="Mito_carr"/>
    <property type="match status" value="3"/>
</dbReference>
<evidence type="ECO:0000256" key="4">
    <source>
        <dbReference type="ARBA" id="ARBA00022692"/>
    </source>
</evidence>
<keyword evidence="6" id="KW-0999">Mitochondrion inner membrane</keyword>
<dbReference type="PRINTS" id="PR00926">
    <property type="entry name" value="MITOCARRIER"/>
</dbReference>
<keyword evidence="13" id="KW-1185">Reference proteome</keyword>
<keyword evidence="5" id="KW-0677">Repeat</keyword>
<evidence type="ECO:0000313" key="13">
    <source>
        <dbReference type="Proteomes" id="UP001219933"/>
    </source>
</evidence>
<evidence type="ECO:0000256" key="6">
    <source>
        <dbReference type="ARBA" id="ARBA00022792"/>
    </source>
</evidence>
<evidence type="ECO:0000256" key="2">
    <source>
        <dbReference type="ARBA" id="ARBA00006375"/>
    </source>
</evidence>
<evidence type="ECO:0000313" key="12">
    <source>
        <dbReference type="EMBL" id="WFD36919.1"/>
    </source>
</evidence>
<dbReference type="InterPro" id="IPR051752">
    <property type="entry name" value="Mito_2-oxodicarb_carrier"/>
</dbReference>
<dbReference type="InterPro" id="IPR018108">
    <property type="entry name" value="MCP_transmembrane"/>
</dbReference>
<dbReference type="InterPro" id="IPR023395">
    <property type="entry name" value="MCP_dom_sf"/>
</dbReference>
<dbReference type="EMBL" id="CP119882">
    <property type="protein sequence ID" value="WFD36919.1"/>
    <property type="molecule type" value="Genomic_DNA"/>
</dbReference>
<proteinExistence type="inferred from homology"/>
<evidence type="ECO:0008006" key="14">
    <source>
        <dbReference type="Google" id="ProtNLM"/>
    </source>
</evidence>
<evidence type="ECO:0000256" key="9">
    <source>
        <dbReference type="ARBA" id="ARBA00023136"/>
    </source>
</evidence>
<protein>
    <recommendedName>
        <fullName evidence="14">Mitochondrial carrier</fullName>
    </recommendedName>
</protein>
<dbReference type="Gene3D" id="1.50.40.10">
    <property type="entry name" value="Mitochondrial carrier domain"/>
    <property type="match status" value="2"/>
</dbReference>
<dbReference type="GO" id="GO:0005743">
    <property type="term" value="C:mitochondrial inner membrane"/>
    <property type="evidence" value="ECO:0007669"/>
    <property type="project" value="UniProtKB-SubCell"/>
</dbReference>
<keyword evidence="8" id="KW-0496">Mitochondrion</keyword>
<organism evidence="12 13">
    <name type="scientific">Malassezia cuniculi</name>
    <dbReference type="NCBI Taxonomy" id="948313"/>
    <lineage>
        <taxon>Eukaryota</taxon>
        <taxon>Fungi</taxon>
        <taxon>Dikarya</taxon>
        <taxon>Basidiomycota</taxon>
        <taxon>Ustilaginomycotina</taxon>
        <taxon>Malasseziomycetes</taxon>
        <taxon>Malasseziales</taxon>
        <taxon>Malasseziaceae</taxon>
        <taxon>Malassezia</taxon>
    </lineage>
</organism>
<name>A0AAF0EYQ3_9BASI</name>
<comment type="subcellular location">
    <subcellularLocation>
        <location evidence="1">Mitochondrion inner membrane</location>
        <topology evidence="1">Multi-pass membrane protein</topology>
    </subcellularLocation>
</comment>
<evidence type="ECO:0000256" key="8">
    <source>
        <dbReference type="ARBA" id="ARBA00023128"/>
    </source>
</evidence>
<dbReference type="SUPFAM" id="SSF103506">
    <property type="entry name" value="Mitochondrial carrier"/>
    <property type="match status" value="1"/>
</dbReference>
<feature type="repeat" description="Solcar" evidence="10">
    <location>
        <begin position="99"/>
        <end position="185"/>
    </location>
</feature>
<keyword evidence="3 11" id="KW-0813">Transport</keyword>
<keyword evidence="9 10" id="KW-0472">Membrane</keyword>
<dbReference type="AlphaFoldDB" id="A0AAF0EYQ3"/>
<dbReference type="PANTHER" id="PTHR46356:SF1">
    <property type="entry name" value="MITOCHONDRIAL 2-OXODICARBOXYLATE CARRIER"/>
    <property type="match status" value="1"/>
</dbReference>
<accession>A0AAF0EYQ3</accession>
<feature type="repeat" description="Solcar" evidence="10">
    <location>
        <begin position="194"/>
        <end position="284"/>
    </location>
</feature>